<gene>
    <name evidence="12" type="primary">holA</name>
    <name evidence="12" type="ORF">WG929_00430</name>
</gene>
<dbReference type="PANTHER" id="PTHR34388:SF1">
    <property type="entry name" value="DNA POLYMERASE III SUBUNIT DELTA"/>
    <property type="match status" value="1"/>
</dbReference>
<evidence type="ECO:0000256" key="1">
    <source>
        <dbReference type="ARBA" id="ARBA00012417"/>
    </source>
</evidence>
<comment type="caution">
    <text evidence="12">The sequence shown here is derived from an EMBL/GenBank/DDBJ whole genome shotgun (WGS) entry which is preliminary data.</text>
</comment>
<dbReference type="InterPro" id="IPR027417">
    <property type="entry name" value="P-loop_NTPase"/>
</dbReference>
<evidence type="ECO:0000259" key="10">
    <source>
        <dbReference type="Pfam" id="PF06144"/>
    </source>
</evidence>
<dbReference type="Pfam" id="PF06144">
    <property type="entry name" value="DNA_pol3_delta"/>
    <property type="match status" value="1"/>
</dbReference>
<dbReference type="Gene3D" id="1.20.272.10">
    <property type="match status" value="1"/>
</dbReference>
<evidence type="ECO:0000256" key="2">
    <source>
        <dbReference type="ARBA" id="ARBA00017703"/>
    </source>
</evidence>
<evidence type="ECO:0000256" key="5">
    <source>
        <dbReference type="ARBA" id="ARBA00022705"/>
    </source>
</evidence>
<dbReference type="InterPro" id="IPR032780">
    <property type="entry name" value="DNA_pol3_delt_C"/>
</dbReference>
<dbReference type="Gene3D" id="1.10.8.60">
    <property type="match status" value="1"/>
</dbReference>
<dbReference type="GO" id="GO:0003887">
    <property type="term" value="F:DNA-directed DNA polymerase activity"/>
    <property type="evidence" value="ECO:0007669"/>
    <property type="project" value="UniProtKB-EC"/>
</dbReference>
<dbReference type="EMBL" id="JBBKTX010000001">
    <property type="protein sequence ID" value="MFK4750862.1"/>
    <property type="molecule type" value="Genomic_DNA"/>
</dbReference>
<dbReference type="InterPro" id="IPR008921">
    <property type="entry name" value="DNA_pol3_clamp-load_cplx_C"/>
</dbReference>
<comment type="catalytic activity">
    <reaction evidence="8">
        <text>DNA(n) + a 2'-deoxyribonucleoside 5'-triphosphate = DNA(n+1) + diphosphate</text>
        <dbReference type="Rhea" id="RHEA:22508"/>
        <dbReference type="Rhea" id="RHEA-COMP:17339"/>
        <dbReference type="Rhea" id="RHEA-COMP:17340"/>
        <dbReference type="ChEBI" id="CHEBI:33019"/>
        <dbReference type="ChEBI" id="CHEBI:61560"/>
        <dbReference type="ChEBI" id="CHEBI:173112"/>
        <dbReference type="EC" id="2.7.7.7"/>
    </reaction>
</comment>
<reference evidence="12 13" key="1">
    <citation type="submission" date="2024-03" db="EMBL/GenBank/DDBJ databases">
        <title>High-quality draft genome sequence of Oceanobacter sp. wDCs-4.</title>
        <authorList>
            <person name="Dong C."/>
        </authorList>
    </citation>
    <scope>NUCLEOTIDE SEQUENCE [LARGE SCALE GENOMIC DNA]</scope>
    <source>
        <strain evidence="13">wDCs-4</strain>
    </source>
</reference>
<dbReference type="RefSeq" id="WP_416204425.1">
    <property type="nucleotide sequence ID" value="NZ_JBBKTX010000001.1"/>
</dbReference>
<keyword evidence="3 12" id="KW-0808">Transferase</keyword>
<accession>A0ABW8ND51</accession>
<evidence type="ECO:0000256" key="9">
    <source>
        <dbReference type="NCBIfam" id="TIGR01128"/>
    </source>
</evidence>
<dbReference type="InterPro" id="IPR010372">
    <property type="entry name" value="DNA_pol3_delta_N"/>
</dbReference>
<dbReference type="Proteomes" id="UP001620597">
    <property type="component" value="Unassembled WGS sequence"/>
</dbReference>
<evidence type="ECO:0000256" key="7">
    <source>
        <dbReference type="ARBA" id="ARBA00034754"/>
    </source>
</evidence>
<evidence type="ECO:0000259" key="11">
    <source>
        <dbReference type="Pfam" id="PF14840"/>
    </source>
</evidence>
<evidence type="ECO:0000256" key="4">
    <source>
        <dbReference type="ARBA" id="ARBA00022695"/>
    </source>
</evidence>
<evidence type="ECO:0000313" key="13">
    <source>
        <dbReference type="Proteomes" id="UP001620597"/>
    </source>
</evidence>
<protein>
    <recommendedName>
        <fullName evidence="2 9">DNA polymerase III subunit delta</fullName>
        <ecNumber evidence="1 9">2.7.7.7</ecNumber>
    </recommendedName>
</protein>
<dbReference type="InterPro" id="IPR005790">
    <property type="entry name" value="DNA_polIII_delta"/>
</dbReference>
<dbReference type="NCBIfam" id="TIGR01128">
    <property type="entry name" value="holA"/>
    <property type="match status" value="1"/>
</dbReference>
<name>A0ABW8ND51_9GAMM</name>
<dbReference type="CDD" id="cd18138">
    <property type="entry name" value="HLD_clamp_pol_III_delta"/>
    <property type="match status" value="1"/>
</dbReference>
<dbReference type="PANTHER" id="PTHR34388">
    <property type="entry name" value="DNA POLYMERASE III SUBUNIT DELTA"/>
    <property type="match status" value="1"/>
</dbReference>
<dbReference type="SUPFAM" id="SSF48019">
    <property type="entry name" value="post-AAA+ oligomerization domain-like"/>
    <property type="match status" value="1"/>
</dbReference>
<evidence type="ECO:0000256" key="6">
    <source>
        <dbReference type="ARBA" id="ARBA00022932"/>
    </source>
</evidence>
<evidence type="ECO:0000256" key="3">
    <source>
        <dbReference type="ARBA" id="ARBA00022679"/>
    </source>
</evidence>
<keyword evidence="4 12" id="KW-0548">Nucleotidyltransferase</keyword>
<dbReference type="Gene3D" id="3.40.50.300">
    <property type="entry name" value="P-loop containing nucleotide triphosphate hydrolases"/>
    <property type="match status" value="1"/>
</dbReference>
<evidence type="ECO:0000313" key="12">
    <source>
        <dbReference type="EMBL" id="MFK4750862.1"/>
    </source>
</evidence>
<evidence type="ECO:0000256" key="8">
    <source>
        <dbReference type="ARBA" id="ARBA00049244"/>
    </source>
</evidence>
<keyword evidence="6" id="KW-0239">DNA-directed DNA polymerase</keyword>
<feature type="domain" description="DNA polymerase III delta N-terminal" evidence="10">
    <location>
        <begin position="20"/>
        <end position="135"/>
    </location>
</feature>
<comment type="similarity">
    <text evidence="7">Belongs to the DNA polymerase HolA subunit family.</text>
</comment>
<dbReference type="EC" id="2.7.7.7" evidence="1 9"/>
<organism evidence="12 13">
    <name type="scientific">Oceanobacter antarcticus</name>
    <dbReference type="NCBI Taxonomy" id="3133425"/>
    <lineage>
        <taxon>Bacteria</taxon>
        <taxon>Pseudomonadati</taxon>
        <taxon>Pseudomonadota</taxon>
        <taxon>Gammaproteobacteria</taxon>
        <taxon>Oceanospirillales</taxon>
        <taxon>Oceanospirillaceae</taxon>
        <taxon>Oceanobacter</taxon>
    </lineage>
</organism>
<dbReference type="SUPFAM" id="SSF52540">
    <property type="entry name" value="P-loop containing nucleoside triphosphate hydrolases"/>
    <property type="match status" value="1"/>
</dbReference>
<feature type="domain" description="DNA polymerase III subunit delta C-terminal" evidence="11">
    <location>
        <begin position="212"/>
        <end position="328"/>
    </location>
</feature>
<keyword evidence="13" id="KW-1185">Reference proteome</keyword>
<keyword evidence="5" id="KW-0235">DNA replication</keyword>
<proteinExistence type="inferred from homology"/>
<sequence length="340" mass="37697">MKLRTDQLQGHLGKSLLPVYLVSGDEPLLVMEACDQLRAAARAQGFEERQLFHAEAGFDWNQLRDEADAMSLFASRRLLEVRIPNGKPSDKGDTLKALLQRPNPDNLLLVICPRLDSKSQNTAWHKAIDKHGGLVQIWPIERNQYAGWLRHRLQQAGLQADPAAISLLAHQTEGNLLAAVQEIEKLRMSGAVRITEELLQEALGDSARFDAFGFADACLDGKVQEASRILSHLRAEGVEVLSILGALTHKIRQLMVLSGKSGQSLSEAFKQARVWPRQQGSYKTALTRLTRQELQQALVLAEKVDTAAKGQGGDCWLLISELTLLVTSTHLFHNQRLGQS</sequence>
<dbReference type="Pfam" id="PF14840">
    <property type="entry name" value="DNA_pol3_delt_C"/>
    <property type="match status" value="1"/>
</dbReference>